<proteinExistence type="inferred from homology"/>
<dbReference type="PANTHER" id="PTHR11067:SF9">
    <property type="entry name" value="INOSINE TRIPHOSPHATE PYROPHOSPHATASE"/>
    <property type="match status" value="1"/>
</dbReference>
<name>A0ABQ2D533_9DEIO</name>
<protein>
    <submittedName>
        <fullName evidence="3">Non-canonical purine NTP pyrophosphatase</fullName>
    </submittedName>
</protein>
<accession>A0ABQ2D533</accession>
<dbReference type="Pfam" id="PF01725">
    <property type="entry name" value="Ham1p_like"/>
    <property type="match status" value="1"/>
</dbReference>
<keyword evidence="4" id="KW-1185">Reference proteome</keyword>
<dbReference type="InterPro" id="IPR002637">
    <property type="entry name" value="RdgB/HAM1"/>
</dbReference>
<evidence type="ECO:0000256" key="1">
    <source>
        <dbReference type="ARBA" id="ARBA00008023"/>
    </source>
</evidence>
<comment type="similarity">
    <text evidence="1">Belongs to the HAM1 NTPase family.</text>
</comment>
<dbReference type="PANTHER" id="PTHR11067">
    <property type="entry name" value="INOSINE TRIPHOSPHATE PYROPHOSPHATASE/HAM1 PROTEIN"/>
    <property type="match status" value="1"/>
</dbReference>
<dbReference type="EMBL" id="BMOD01000010">
    <property type="protein sequence ID" value="GGJ40657.1"/>
    <property type="molecule type" value="Genomic_DNA"/>
</dbReference>
<organism evidence="3 4">
    <name type="scientific">Deinococcus roseus</name>
    <dbReference type="NCBI Taxonomy" id="392414"/>
    <lineage>
        <taxon>Bacteria</taxon>
        <taxon>Thermotogati</taxon>
        <taxon>Deinococcota</taxon>
        <taxon>Deinococci</taxon>
        <taxon>Deinococcales</taxon>
        <taxon>Deinococcaceae</taxon>
        <taxon>Deinococcus</taxon>
    </lineage>
</organism>
<evidence type="ECO:0000313" key="4">
    <source>
        <dbReference type="Proteomes" id="UP000632222"/>
    </source>
</evidence>
<dbReference type="InterPro" id="IPR029001">
    <property type="entry name" value="ITPase-like_fam"/>
</dbReference>
<dbReference type="Gene3D" id="3.90.950.10">
    <property type="match status" value="1"/>
</dbReference>
<dbReference type="CDD" id="cd00515">
    <property type="entry name" value="HAM1"/>
    <property type="match status" value="1"/>
</dbReference>
<dbReference type="Proteomes" id="UP000632222">
    <property type="component" value="Unassembled WGS sequence"/>
</dbReference>
<sequence>METVFYLTTNPGKVQEAQRILIAQHGLDLQIMQPDFEIPEIQSDACAKVALFSARYAAERLGKPCLVSDTGLYLDCLGGLPGPYNAYFEKQLGVQKFLSLIQHETNRKARLEHCFAFCKPGHEPVVFSGGGTGTIAFHSRGHLGRWHDLFYVPDGEDLTLSELRAVDPERESLYWGRAIHEVGEWLRG</sequence>
<keyword evidence="2" id="KW-0378">Hydrolase</keyword>
<dbReference type="SUPFAM" id="SSF52972">
    <property type="entry name" value="ITPase-like"/>
    <property type="match status" value="1"/>
</dbReference>
<reference evidence="4" key="1">
    <citation type="journal article" date="2019" name="Int. J. Syst. Evol. Microbiol.">
        <title>The Global Catalogue of Microorganisms (GCM) 10K type strain sequencing project: providing services to taxonomists for standard genome sequencing and annotation.</title>
        <authorList>
            <consortium name="The Broad Institute Genomics Platform"/>
            <consortium name="The Broad Institute Genome Sequencing Center for Infectious Disease"/>
            <person name="Wu L."/>
            <person name="Ma J."/>
        </authorList>
    </citation>
    <scope>NUCLEOTIDE SEQUENCE [LARGE SCALE GENOMIC DNA]</scope>
    <source>
        <strain evidence="4">JCM 14370</strain>
    </source>
</reference>
<dbReference type="RefSeq" id="WP_189003359.1">
    <property type="nucleotide sequence ID" value="NZ_BMOD01000010.1"/>
</dbReference>
<comment type="caution">
    <text evidence="3">The sequence shown here is derived from an EMBL/GenBank/DDBJ whole genome shotgun (WGS) entry which is preliminary data.</text>
</comment>
<evidence type="ECO:0000313" key="3">
    <source>
        <dbReference type="EMBL" id="GGJ40657.1"/>
    </source>
</evidence>
<evidence type="ECO:0000256" key="2">
    <source>
        <dbReference type="ARBA" id="ARBA00022801"/>
    </source>
</evidence>
<gene>
    <name evidence="3" type="ORF">GCM10008938_28410</name>
</gene>